<evidence type="ECO:0000256" key="8">
    <source>
        <dbReference type="ARBA" id="ARBA00023289"/>
    </source>
</evidence>
<dbReference type="Proteomes" id="UP000654370">
    <property type="component" value="Unassembled WGS sequence"/>
</dbReference>
<dbReference type="CDD" id="cd14500">
    <property type="entry name" value="PTP-IVa"/>
    <property type="match status" value="1"/>
</dbReference>
<protein>
    <recommendedName>
        <fullName evidence="2">protein-tyrosine-phosphatase</fullName>
        <ecNumber evidence="2">3.1.3.48</ecNumber>
    </recommendedName>
</protein>
<gene>
    <name evidence="12" type="ORF">INT43_006073</name>
</gene>
<evidence type="ECO:0000313" key="13">
    <source>
        <dbReference type="Proteomes" id="UP000654370"/>
    </source>
</evidence>
<dbReference type="PANTHER" id="PTHR23339">
    <property type="entry name" value="TYROSINE SPECIFIC PROTEIN PHOSPHATASE AND DUAL SPECIFICITY PROTEIN PHOSPHATASE"/>
    <property type="match status" value="1"/>
</dbReference>
<dbReference type="GO" id="GO:0005737">
    <property type="term" value="C:cytoplasm"/>
    <property type="evidence" value="ECO:0007669"/>
    <property type="project" value="UniProtKB-ARBA"/>
</dbReference>
<dbReference type="InterPro" id="IPR029021">
    <property type="entry name" value="Prot-tyrosine_phosphatase-like"/>
</dbReference>
<comment type="similarity">
    <text evidence="1">Belongs to the protein-tyrosine phosphatase family.</text>
</comment>
<keyword evidence="7" id="KW-0449">Lipoprotein</keyword>
<proteinExistence type="inferred from homology"/>
<feature type="domain" description="Tyrosine-protein phosphatase" evidence="10">
    <location>
        <begin position="19"/>
        <end position="185"/>
    </location>
</feature>
<evidence type="ECO:0000256" key="7">
    <source>
        <dbReference type="ARBA" id="ARBA00023288"/>
    </source>
</evidence>
<evidence type="ECO:0000256" key="4">
    <source>
        <dbReference type="ARBA" id="ARBA00022801"/>
    </source>
</evidence>
<dbReference type="PROSITE" id="PS50054">
    <property type="entry name" value="TYR_PHOSPHATASE_DUAL"/>
    <property type="match status" value="1"/>
</dbReference>
<evidence type="ECO:0000313" key="12">
    <source>
        <dbReference type="EMBL" id="KAG2175011.1"/>
    </source>
</evidence>
<comment type="catalytic activity">
    <reaction evidence="9">
        <text>O-phospho-L-tyrosyl-[protein] + H2O = L-tyrosyl-[protein] + phosphate</text>
        <dbReference type="Rhea" id="RHEA:10684"/>
        <dbReference type="Rhea" id="RHEA-COMP:10136"/>
        <dbReference type="Rhea" id="RHEA-COMP:20101"/>
        <dbReference type="ChEBI" id="CHEBI:15377"/>
        <dbReference type="ChEBI" id="CHEBI:43474"/>
        <dbReference type="ChEBI" id="CHEBI:46858"/>
        <dbReference type="ChEBI" id="CHEBI:61978"/>
        <dbReference type="EC" id="3.1.3.48"/>
    </reaction>
</comment>
<sequence length="408" mass="44333">MATRNQLSSVQRSLINPPTYIEYKGARFLIVDAPSNNNLPLYIKEFERWNVTDVVRCCEPTYAKEPLEEKGIKVHDWVYGDGEAPPNHIVDAWLALIEKRFGGEIGNHDGNEKTDGQSKKPPCIATHCVAGLGRAPVLVAIALIEEGMSPLDSVVYIRERRRGAINNKQLKYIESYKRRSKVFLLHLYHLFPFRLYFYFTMKFVAAAATAVWLSMTYAAAQVTSAAGNFNVTSPVENQTYVAGQTLPITWRLLGNTDLSSLQLEIVLTNSLSGNYTETVITAQADVSASNQQSANNETFYEHSINYPIPAMATLGNYNVSIQCLRTEESADVIFIPKDTNANTTIPIQIIAAAKTSSSVAPSASAGSSSSASSAAPSNPFASSADNVTPLHMAGFTLAALGAVAAIAL</sequence>
<dbReference type="AlphaFoldDB" id="A0A8H7U7X7"/>
<keyword evidence="4" id="KW-0378">Hydrolase</keyword>
<accession>A0A8H7U7X7</accession>
<dbReference type="OrthoDB" id="5632at2759"/>
<dbReference type="PROSITE" id="PS50056">
    <property type="entry name" value="TYR_PHOSPHATASE_2"/>
    <property type="match status" value="1"/>
</dbReference>
<dbReference type="SMART" id="SM00404">
    <property type="entry name" value="PTPc_motif"/>
    <property type="match status" value="1"/>
</dbReference>
<dbReference type="Gene3D" id="3.90.190.10">
    <property type="entry name" value="Protein tyrosine phosphatase superfamily"/>
    <property type="match status" value="1"/>
</dbReference>
<evidence type="ECO:0000256" key="5">
    <source>
        <dbReference type="ARBA" id="ARBA00022912"/>
    </source>
</evidence>
<keyword evidence="3" id="KW-0488">Methylation</keyword>
<dbReference type="InterPro" id="IPR000387">
    <property type="entry name" value="Tyr_Pase_dom"/>
</dbReference>
<feature type="domain" description="Tyrosine specific protein phosphatases" evidence="11">
    <location>
        <begin position="99"/>
        <end position="172"/>
    </location>
</feature>
<keyword evidence="8" id="KW-0636">Prenylation</keyword>
<dbReference type="SUPFAM" id="SSF52799">
    <property type="entry name" value="(Phosphotyrosine protein) phosphatases II"/>
    <property type="match status" value="1"/>
</dbReference>
<evidence type="ECO:0000259" key="10">
    <source>
        <dbReference type="PROSITE" id="PS50054"/>
    </source>
</evidence>
<reference evidence="12" key="1">
    <citation type="submission" date="2020-12" db="EMBL/GenBank/DDBJ databases">
        <title>Metabolic potential, ecology and presence of endohyphal bacteria is reflected in genomic diversity of Mucoromycotina.</title>
        <authorList>
            <person name="Muszewska A."/>
            <person name="Okrasinska A."/>
            <person name="Steczkiewicz K."/>
            <person name="Drgas O."/>
            <person name="Orlowska M."/>
            <person name="Perlinska-Lenart U."/>
            <person name="Aleksandrzak-Piekarczyk T."/>
            <person name="Szatraj K."/>
            <person name="Zielenkiewicz U."/>
            <person name="Pilsyk S."/>
            <person name="Malc E."/>
            <person name="Mieczkowski P."/>
            <person name="Kruszewska J.S."/>
            <person name="Biernat P."/>
            <person name="Pawlowska J."/>
        </authorList>
    </citation>
    <scope>NUCLEOTIDE SEQUENCE</scope>
    <source>
        <strain evidence="12">WA0000067209</strain>
    </source>
</reference>
<dbReference type="FunFam" id="3.90.190.10:FF:000086">
    <property type="entry name" value="Protein tyrosine phosphatase-like protein"/>
    <property type="match status" value="1"/>
</dbReference>
<dbReference type="GO" id="GO:0004725">
    <property type="term" value="F:protein tyrosine phosphatase activity"/>
    <property type="evidence" value="ECO:0007669"/>
    <property type="project" value="UniProtKB-EC"/>
</dbReference>
<dbReference type="InterPro" id="IPR050561">
    <property type="entry name" value="PTP"/>
</dbReference>
<comment type="caution">
    <text evidence="12">The sequence shown here is derived from an EMBL/GenBank/DDBJ whole genome shotgun (WGS) entry which is preliminary data.</text>
</comment>
<evidence type="ECO:0000259" key="11">
    <source>
        <dbReference type="PROSITE" id="PS50056"/>
    </source>
</evidence>
<evidence type="ECO:0000256" key="9">
    <source>
        <dbReference type="ARBA" id="ARBA00051722"/>
    </source>
</evidence>
<evidence type="ECO:0000256" key="6">
    <source>
        <dbReference type="ARBA" id="ARBA00023157"/>
    </source>
</evidence>
<keyword evidence="6" id="KW-1015">Disulfide bond</keyword>
<evidence type="ECO:0000256" key="3">
    <source>
        <dbReference type="ARBA" id="ARBA00022481"/>
    </source>
</evidence>
<dbReference type="EC" id="3.1.3.48" evidence="2"/>
<keyword evidence="5" id="KW-0904">Protein phosphatase</keyword>
<dbReference type="InterPro" id="IPR020422">
    <property type="entry name" value="TYR_PHOSPHATASE_DUAL_dom"/>
</dbReference>
<name>A0A8H7U7X7_MORIS</name>
<organism evidence="12 13">
    <name type="scientific">Mortierella isabellina</name>
    <name type="common">Filamentous fungus</name>
    <name type="synonym">Umbelopsis isabellina</name>
    <dbReference type="NCBI Taxonomy" id="91625"/>
    <lineage>
        <taxon>Eukaryota</taxon>
        <taxon>Fungi</taxon>
        <taxon>Fungi incertae sedis</taxon>
        <taxon>Mucoromycota</taxon>
        <taxon>Mucoromycotina</taxon>
        <taxon>Umbelopsidomycetes</taxon>
        <taxon>Umbelopsidales</taxon>
        <taxon>Umbelopsidaceae</taxon>
        <taxon>Umbelopsis</taxon>
    </lineage>
</organism>
<dbReference type="EMBL" id="JAEPQZ010000012">
    <property type="protein sequence ID" value="KAG2175011.1"/>
    <property type="molecule type" value="Genomic_DNA"/>
</dbReference>
<evidence type="ECO:0000256" key="1">
    <source>
        <dbReference type="ARBA" id="ARBA00009580"/>
    </source>
</evidence>
<dbReference type="InterPro" id="IPR003595">
    <property type="entry name" value="Tyr_Pase_cat"/>
</dbReference>
<keyword evidence="13" id="KW-1185">Reference proteome</keyword>
<evidence type="ECO:0000256" key="2">
    <source>
        <dbReference type="ARBA" id="ARBA00013064"/>
    </source>
</evidence>